<proteinExistence type="predicted"/>
<feature type="transmembrane region" description="Helical" evidence="1">
    <location>
        <begin position="157"/>
        <end position="176"/>
    </location>
</feature>
<comment type="caution">
    <text evidence="3">The sequence shown here is derived from an EMBL/GenBank/DDBJ whole genome shotgun (WGS) entry which is preliminary data.</text>
</comment>
<reference evidence="3" key="1">
    <citation type="journal article" date="2020" name="mSystems">
        <title>Genome- and Community-Level Interaction Insights into Carbon Utilization and Element Cycling Functions of Hydrothermarchaeota in Hydrothermal Sediment.</title>
        <authorList>
            <person name="Zhou Z."/>
            <person name="Liu Y."/>
            <person name="Xu W."/>
            <person name="Pan J."/>
            <person name="Luo Z.H."/>
            <person name="Li M."/>
        </authorList>
    </citation>
    <scope>NUCLEOTIDE SEQUENCE [LARGE SCALE GENOMIC DNA]</scope>
    <source>
        <strain evidence="3">SpSt-637</strain>
        <strain evidence="2">SpSt-667</strain>
    </source>
</reference>
<evidence type="ECO:0000313" key="2">
    <source>
        <dbReference type="EMBL" id="HGQ35965.1"/>
    </source>
</evidence>
<organism evidence="3">
    <name type="scientific">Ignisphaera aggregans</name>
    <dbReference type="NCBI Taxonomy" id="334771"/>
    <lineage>
        <taxon>Archaea</taxon>
        <taxon>Thermoproteota</taxon>
        <taxon>Thermoprotei</taxon>
        <taxon>Desulfurococcales</taxon>
        <taxon>Desulfurococcaceae</taxon>
        <taxon>Ignisphaera</taxon>
    </lineage>
</organism>
<name>A0A7C4JJB5_9CREN</name>
<gene>
    <name evidence="3" type="ORF">ENU08_03725</name>
    <name evidence="2" type="ORF">ENU41_04735</name>
</gene>
<keyword evidence="1" id="KW-1133">Transmembrane helix</keyword>
<feature type="transmembrane region" description="Helical" evidence="1">
    <location>
        <begin position="38"/>
        <end position="59"/>
    </location>
</feature>
<feature type="transmembrane region" description="Helical" evidence="1">
    <location>
        <begin position="131"/>
        <end position="150"/>
    </location>
</feature>
<feature type="transmembrane region" description="Helical" evidence="1">
    <location>
        <begin position="418"/>
        <end position="445"/>
    </location>
</feature>
<keyword evidence="1" id="KW-0472">Membrane</keyword>
<dbReference type="EMBL" id="DTBD01000025">
    <property type="protein sequence ID" value="HGQ64334.1"/>
    <property type="molecule type" value="Genomic_DNA"/>
</dbReference>
<dbReference type="AlphaFoldDB" id="A0A7C4JJB5"/>
<feature type="transmembrane region" description="Helical" evidence="1">
    <location>
        <begin position="105"/>
        <end position="125"/>
    </location>
</feature>
<feature type="transmembrane region" description="Helical" evidence="1">
    <location>
        <begin position="6"/>
        <end position="26"/>
    </location>
</feature>
<dbReference type="EMBL" id="DTCK01000034">
    <property type="protein sequence ID" value="HGQ35965.1"/>
    <property type="molecule type" value="Genomic_DNA"/>
</dbReference>
<keyword evidence="1" id="KW-0812">Transmembrane</keyword>
<accession>A0A7C4JJB5</accession>
<evidence type="ECO:0000313" key="3">
    <source>
        <dbReference type="EMBL" id="HGQ64334.1"/>
    </source>
</evidence>
<evidence type="ECO:0000256" key="1">
    <source>
        <dbReference type="SAM" id="Phobius"/>
    </source>
</evidence>
<sequence length="458" mass="51191">MTFLIVAFYLTILTFYLGVLIYALPIPIAGLKRWGPRLINDAFFTAVIASCIELILNFADYLGQILGSNWDTFFSTIKGLLMFRSTTIVIVSSISSTISKVIPGISRVVSAGLNILTTSLYFLILMYFLGLLIYFGVVTLSSFGIALMAIPFRIARNAGSFLLSFAIVFYIGLPLYPQFSIILSSPLPRSSLDLALVYGNVRNFLGRSIADGYIGIKVGDEYVGPAKLEPRGRAVVLIPKKYMEEYATVYFDVAGHRFYTNISNVILSSICLKRFHEHICEVDVEVKGLLHYSSGLAIHIHPPPVKVEDINMNSSHILITLQTDVETMLYISAVNGYSITRVYLDSTSLGNPDKYKAYEWTWYNVQGATYTIPIPSGYHIMCIEYFLKSSENLEPSTEDLYPGKILQQDIPMNQFVDYLAATVYLEITSSIIFISLLLSITYGLSRLLGGTRRLRLIP</sequence>
<protein>
    <submittedName>
        <fullName evidence="3">Uncharacterized protein</fullName>
    </submittedName>
</protein>
<feature type="transmembrane region" description="Helical" evidence="1">
    <location>
        <begin position="79"/>
        <end position="98"/>
    </location>
</feature>